<dbReference type="InterPro" id="IPR036388">
    <property type="entry name" value="WH-like_DNA-bd_sf"/>
</dbReference>
<dbReference type="SUPFAM" id="SSF63520">
    <property type="entry name" value="PTS-regulatory domain, PRD"/>
    <property type="match status" value="1"/>
</dbReference>
<dbReference type="PROSITE" id="PS51372">
    <property type="entry name" value="PRD_2"/>
    <property type="match status" value="1"/>
</dbReference>
<dbReference type="PROSITE" id="PS51099">
    <property type="entry name" value="PTS_EIIB_TYPE_2"/>
    <property type="match status" value="1"/>
</dbReference>
<evidence type="ECO:0000313" key="7">
    <source>
        <dbReference type="EMBL" id="QCP36476.1"/>
    </source>
</evidence>
<dbReference type="PROSITE" id="PS51094">
    <property type="entry name" value="PTS_EIIA_TYPE_2"/>
    <property type="match status" value="1"/>
</dbReference>
<feature type="domain" description="PTS EIIB type-2" evidence="5">
    <location>
        <begin position="416"/>
        <end position="506"/>
    </location>
</feature>
<dbReference type="InterPro" id="IPR002178">
    <property type="entry name" value="PTS_EIIA_type-2_dom"/>
</dbReference>
<dbReference type="CDD" id="cd05568">
    <property type="entry name" value="PTS_IIB_bgl_like"/>
    <property type="match status" value="1"/>
</dbReference>
<dbReference type="Pfam" id="PF08279">
    <property type="entry name" value="HTH_11"/>
    <property type="match status" value="1"/>
</dbReference>
<keyword evidence="3" id="KW-0804">Transcription</keyword>
<feature type="domain" description="PTS EIIA type-2" evidence="4">
    <location>
        <begin position="530"/>
        <end position="673"/>
    </location>
</feature>
<dbReference type="SUPFAM" id="SSF55804">
    <property type="entry name" value="Phoshotransferase/anion transport protein"/>
    <property type="match status" value="1"/>
</dbReference>
<accession>A0A4P8IGE3</accession>
<dbReference type="KEGG" id="arf:AR1Y2_3022"/>
<dbReference type="GO" id="GO:0006355">
    <property type="term" value="P:regulation of DNA-templated transcription"/>
    <property type="evidence" value="ECO:0007669"/>
    <property type="project" value="InterPro"/>
</dbReference>
<dbReference type="InterPro" id="IPR016152">
    <property type="entry name" value="PTrfase/Anion_transptr"/>
</dbReference>
<keyword evidence="2" id="KW-0805">Transcription regulation</keyword>
<dbReference type="Gene3D" id="1.10.10.10">
    <property type="entry name" value="Winged helix-like DNA-binding domain superfamily/Winged helix DNA-binding domain"/>
    <property type="match status" value="1"/>
</dbReference>
<evidence type="ECO:0000256" key="1">
    <source>
        <dbReference type="ARBA" id="ARBA00022737"/>
    </source>
</evidence>
<gene>
    <name evidence="7" type="ORF">AR1Y2_3022</name>
</gene>
<dbReference type="GO" id="GO:0008982">
    <property type="term" value="F:protein-N(PI)-phosphohistidine-sugar phosphotransferase activity"/>
    <property type="evidence" value="ECO:0007669"/>
    <property type="project" value="InterPro"/>
</dbReference>
<dbReference type="Gene3D" id="1.10.1790.10">
    <property type="entry name" value="PRD domain"/>
    <property type="match status" value="1"/>
</dbReference>
<evidence type="ECO:0000256" key="2">
    <source>
        <dbReference type="ARBA" id="ARBA00023015"/>
    </source>
</evidence>
<reference evidence="7 8" key="1">
    <citation type="submission" date="2019-05" db="EMBL/GenBank/DDBJ databases">
        <title>Complete genome sequencing of Anaerostipes rhamnosivorans.</title>
        <authorList>
            <person name="Bui T.P.N."/>
            <person name="de Vos W.M."/>
        </authorList>
    </citation>
    <scope>NUCLEOTIDE SEQUENCE [LARGE SCALE GENOMIC DNA]</scope>
    <source>
        <strain evidence="7 8">1y2</strain>
    </source>
</reference>
<proteinExistence type="predicted"/>
<dbReference type="EMBL" id="CP040058">
    <property type="protein sequence ID" value="QCP36476.1"/>
    <property type="molecule type" value="Genomic_DNA"/>
</dbReference>
<organism evidence="7 8">
    <name type="scientific">Anaerostipes rhamnosivorans</name>
    <dbReference type="NCBI Taxonomy" id="1229621"/>
    <lineage>
        <taxon>Bacteria</taxon>
        <taxon>Bacillati</taxon>
        <taxon>Bacillota</taxon>
        <taxon>Clostridia</taxon>
        <taxon>Lachnospirales</taxon>
        <taxon>Lachnospiraceae</taxon>
        <taxon>Anaerostipes</taxon>
    </lineage>
</organism>
<dbReference type="PANTHER" id="PTHR30185:SF18">
    <property type="entry name" value="TRANSCRIPTIONAL REGULATOR MTLR"/>
    <property type="match status" value="1"/>
</dbReference>
<dbReference type="PANTHER" id="PTHR30185">
    <property type="entry name" value="CRYPTIC BETA-GLUCOSIDE BGL OPERON ANTITERMINATOR"/>
    <property type="match status" value="1"/>
</dbReference>
<evidence type="ECO:0000259" key="5">
    <source>
        <dbReference type="PROSITE" id="PS51099"/>
    </source>
</evidence>
<dbReference type="CDD" id="cd00211">
    <property type="entry name" value="PTS_IIA_fru"/>
    <property type="match status" value="1"/>
</dbReference>
<dbReference type="Gene3D" id="3.40.930.10">
    <property type="entry name" value="Mannitol-specific EII, Chain A"/>
    <property type="match status" value="1"/>
</dbReference>
<dbReference type="OrthoDB" id="3175596at2"/>
<evidence type="ECO:0000259" key="6">
    <source>
        <dbReference type="PROSITE" id="PS51372"/>
    </source>
</evidence>
<dbReference type="Pfam" id="PF00874">
    <property type="entry name" value="PRD"/>
    <property type="match status" value="1"/>
</dbReference>
<keyword evidence="8" id="KW-1185">Reference proteome</keyword>
<dbReference type="InterPro" id="IPR011608">
    <property type="entry name" value="PRD"/>
</dbReference>
<dbReference type="Pfam" id="PF00359">
    <property type="entry name" value="PTS_EIIA_2"/>
    <property type="match status" value="1"/>
</dbReference>
<dbReference type="InterPro" id="IPR050661">
    <property type="entry name" value="BglG_antiterminators"/>
</dbReference>
<dbReference type="GO" id="GO:0009401">
    <property type="term" value="P:phosphoenolpyruvate-dependent sugar phosphotransferase system"/>
    <property type="evidence" value="ECO:0007669"/>
    <property type="project" value="InterPro"/>
</dbReference>
<evidence type="ECO:0000313" key="8">
    <source>
        <dbReference type="Proteomes" id="UP000298653"/>
    </source>
</evidence>
<dbReference type="InterPro" id="IPR013196">
    <property type="entry name" value="HTH_11"/>
</dbReference>
<sequence length="688" mass="79101">MNRRSNKILKDLILGIHADVSELEETYNIQERTIRADIKELNKDLETHHLPVIASDAEGKLWIESDAKIDIRAFEKMISEYDFYTYYLSKKERSTILAMILLNANGYVTVDQLKEKIGVSRNTLLQDFQELKAWFKENGMTLVSQVRRGYIIEAPEMEIRNGILKLLEVNGDDNYYKNGYNLSVFWNLLLKEADSLGNYEMIKNCILEEEEALQTFFADYSFFEAVTELTIITNRITRRQFLPGYYTNEWNYLKEGSKYTFSKNLFEKISEMHDIDIREVEILYYTECLNGKSYLKDDAQKTNALELKVMIAETIYQISTCFGIDFYLDFSLYDLLVAHMKSAVHRLKNGEILVNPLKDTLKQDYPKIFENVRQHLGSLEEYVGKKFSEDEMSFMVLYFASVLEKERAETEKSKKVKVALVCATGRGTAQFMLAKLQMLDDMIEVVSISSFHNMKEIETNGTQMIISTIPLDNVNLPCVEVRSPMLNKDDILDIQRMVLDIREGSDQTVKEKVPDTASLSDANIQGAFYDLLSEERIQVEYLAKDWEDAVRQSGKLLLETGAVKSEYVEEMVMNIKKNGPYIVVCPETALPHASAEQGVVEEAASILRLKEPIDFHSGTNDPVRYVVGMSIQSAKSINSAIYDLMMIFGNENIRKKLDSMPDAKALLQTLKNLETRNDKEKDNEDDNQ</sequence>
<evidence type="ECO:0000256" key="3">
    <source>
        <dbReference type="ARBA" id="ARBA00023163"/>
    </source>
</evidence>
<name>A0A4P8IGE3_9FIRM</name>
<dbReference type="AlphaFoldDB" id="A0A4P8IGE3"/>
<dbReference type="RefSeq" id="WP_137329700.1">
    <property type="nucleotide sequence ID" value="NZ_CP040058.1"/>
</dbReference>
<dbReference type="InterPro" id="IPR036390">
    <property type="entry name" value="WH_DNA-bd_sf"/>
</dbReference>
<keyword evidence="1" id="KW-0677">Repeat</keyword>
<dbReference type="InterPro" id="IPR036634">
    <property type="entry name" value="PRD_sf"/>
</dbReference>
<feature type="domain" description="PRD" evidence="6">
    <location>
        <begin position="302"/>
        <end position="409"/>
    </location>
</feature>
<evidence type="ECO:0000259" key="4">
    <source>
        <dbReference type="PROSITE" id="PS51094"/>
    </source>
</evidence>
<protein>
    <submittedName>
        <fullName evidence="7">PTS system, IIA component</fullName>
    </submittedName>
</protein>
<dbReference type="Proteomes" id="UP000298653">
    <property type="component" value="Chromosome"/>
</dbReference>
<dbReference type="InterPro" id="IPR013011">
    <property type="entry name" value="PTS_EIIB_2"/>
</dbReference>
<dbReference type="SUPFAM" id="SSF46785">
    <property type="entry name" value="Winged helix' DNA-binding domain"/>
    <property type="match status" value="1"/>
</dbReference>